<feature type="region of interest" description="Disordered" evidence="1">
    <location>
        <begin position="287"/>
        <end position="316"/>
    </location>
</feature>
<dbReference type="HOGENOM" id="CLU_438159_0_0_1"/>
<feature type="compositionally biased region" description="Basic residues" evidence="1">
    <location>
        <begin position="223"/>
        <end position="232"/>
    </location>
</feature>
<organism evidence="2 3">
    <name type="scientific">Paxillus rubicundulus Ve08.2h10</name>
    <dbReference type="NCBI Taxonomy" id="930991"/>
    <lineage>
        <taxon>Eukaryota</taxon>
        <taxon>Fungi</taxon>
        <taxon>Dikarya</taxon>
        <taxon>Basidiomycota</taxon>
        <taxon>Agaricomycotina</taxon>
        <taxon>Agaricomycetes</taxon>
        <taxon>Agaricomycetidae</taxon>
        <taxon>Boletales</taxon>
        <taxon>Paxilineae</taxon>
        <taxon>Paxillaceae</taxon>
        <taxon>Paxillus</taxon>
    </lineage>
</organism>
<feature type="region of interest" description="Disordered" evidence="1">
    <location>
        <begin position="567"/>
        <end position="602"/>
    </location>
</feature>
<proteinExistence type="predicted"/>
<dbReference type="EMBL" id="KN824940">
    <property type="protein sequence ID" value="KIK97345.1"/>
    <property type="molecule type" value="Genomic_DNA"/>
</dbReference>
<name>A0A0D0EBB8_9AGAM</name>
<gene>
    <name evidence="2" type="ORF">PAXRUDRAFT_24681</name>
</gene>
<feature type="region of interest" description="Disordered" evidence="1">
    <location>
        <begin position="15"/>
        <end position="40"/>
    </location>
</feature>
<dbReference type="InParanoid" id="A0A0D0EBB8"/>
<dbReference type="AlphaFoldDB" id="A0A0D0EBB8"/>
<evidence type="ECO:0000256" key="1">
    <source>
        <dbReference type="SAM" id="MobiDB-lite"/>
    </source>
</evidence>
<accession>A0A0D0EBB8</accession>
<evidence type="ECO:0000313" key="2">
    <source>
        <dbReference type="EMBL" id="KIK97345.1"/>
    </source>
</evidence>
<dbReference type="OrthoDB" id="3055857at2759"/>
<reference evidence="3" key="2">
    <citation type="submission" date="2015-01" db="EMBL/GenBank/DDBJ databases">
        <title>Evolutionary Origins and Diversification of the Mycorrhizal Mutualists.</title>
        <authorList>
            <consortium name="DOE Joint Genome Institute"/>
            <consortium name="Mycorrhizal Genomics Consortium"/>
            <person name="Kohler A."/>
            <person name="Kuo A."/>
            <person name="Nagy L.G."/>
            <person name="Floudas D."/>
            <person name="Copeland A."/>
            <person name="Barry K.W."/>
            <person name="Cichocki N."/>
            <person name="Veneault-Fourrey C."/>
            <person name="LaButti K."/>
            <person name="Lindquist E.A."/>
            <person name="Lipzen A."/>
            <person name="Lundell T."/>
            <person name="Morin E."/>
            <person name="Murat C."/>
            <person name="Riley R."/>
            <person name="Ohm R."/>
            <person name="Sun H."/>
            <person name="Tunlid A."/>
            <person name="Henrissat B."/>
            <person name="Grigoriev I.V."/>
            <person name="Hibbett D.S."/>
            <person name="Martin F."/>
        </authorList>
    </citation>
    <scope>NUCLEOTIDE SEQUENCE [LARGE SCALE GENOMIC DNA]</scope>
    <source>
        <strain evidence="3">Ve08.2h10</strain>
    </source>
</reference>
<feature type="region of interest" description="Disordered" evidence="1">
    <location>
        <begin position="133"/>
        <end position="239"/>
    </location>
</feature>
<reference evidence="2 3" key="1">
    <citation type="submission" date="2014-04" db="EMBL/GenBank/DDBJ databases">
        <authorList>
            <consortium name="DOE Joint Genome Institute"/>
            <person name="Kuo A."/>
            <person name="Kohler A."/>
            <person name="Jargeat P."/>
            <person name="Nagy L.G."/>
            <person name="Floudas D."/>
            <person name="Copeland A."/>
            <person name="Barry K.W."/>
            <person name="Cichocki N."/>
            <person name="Veneault-Fourrey C."/>
            <person name="LaButti K."/>
            <person name="Lindquist E.A."/>
            <person name="Lipzen A."/>
            <person name="Lundell T."/>
            <person name="Morin E."/>
            <person name="Murat C."/>
            <person name="Sun H."/>
            <person name="Tunlid A."/>
            <person name="Henrissat B."/>
            <person name="Grigoriev I.V."/>
            <person name="Hibbett D.S."/>
            <person name="Martin F."/>
            <person name="Nordberg H.P."/>
            <person name="Cantor M.N."/>
            <person name="Hua S.X."/>
        </authorList>
    </citation>
    <scope>NUCLEOTIDE SEQUENCE [LARGE SCALE GENOMIC DNA]</scope>
    <source>
        <strain evidence="2 3">Ve08.2h10</strain>
    </source>
</reference>
<protein>
    <submittedName>
        <fullName evidence="2">Uncharacterized protein</fullName>
    </submittedName>
</protein>
<feature type="compositionally biased region" description="Low complexity" evidence="1">
    <location>
        <begin position="165"/>
        <end position="175"/>
    </location>
</feature>
<feature type="region of interest" description="Disordered" evidence="1">
    <location>
        <begin position="478"/>
        <end position="500"/>
    </location>
</feature>
<feature type="compositionally biased region" description="Basic and acidic residues" evidence="1">
    <location>
        <begin position="203"/>
        <end position="213"/>
    </location>
</feature>
<sequence length="686" mass="74248">MFGRQPVKITYTHKRKRLHGSSRMQSSPLDILPPDKGDLTHSEMTRRMLKRSRRAALIEQVQGRNIDHDLTRERLVKRFKHADERTVNGELIAESLNMSLPQHDLSLQTPFPASEYIHESAVAKPLIPEQLSPVPVGKRINSRTSSRNLKENGTHSQTLASPFHSRPGSAASSPRRQGRERSLRASRSSLHAKSRTLSATFKENPRRISRKDSTVSLNDNKMHSRGPAKHQRYPSTPSTSYMRSQFAQQDWLAPPKAISRTFDEYNGGLSPHGSVHSITSFLHDGPQSCSTPAVSRPRRLASMQAPTSANEPHAPLAQRADLPHSNATDIEMIDDRQTVHISRNSIFPSSGEFTIGLVPATNTGATPMDADSLLSSTGKNLPVTRASDQAANRPPEINVPQPGRNLARTFPGEYFIPLPSSGSPPVSAAKADGTIIVPNRPKVAVGKHALALPTASSPAPEGAFIDAHSFHPAFETLTPPASPYRTRGSLPPSSPAGDLAQEMRSLGLGGDMGTRSDREAPQVLSGAIQTRSHSLDSPASIVAATSAKKTLPTHKPARNRAGTIRASDYAKPGPSSTTAAVASLPGARRTRSGTVVGPNSKLAKDPALASRVAMRTPAAELPVVGFDSESDDELLLKGPWIEDLVYLGLPVPTHMGEAEADEMNLGGLWHGEEWGRPPRRLGLRRR</sequence>
<evidence type="ECO:0000313" key="3">
    <source>
        <dbReference type="Proteomes" id="UP000054538"/>
    </source>
</evidence>
<keyword evidence="3" id="KW-1185">Reference proteome</keyword>
<dbReference type="Proteomes" id="UP000054538">
    <property type="component" value="Unassembled WGS sequence"/>
</dbReference>